<evidence type="ECO:0000259" key="1">
    <source>
        <dbReference type="Pfam" id="PF00692"/>
    </source>
</evidence>
<dbReference type="Pfam" id="PF00692">
    <property type="entry name" value="dUTPase"/>
    <property type="match status" value="1"/>
</dbReference>
<proteinExistence type="predicted"/>
<evidence type="ECO:0000313" key="2">
    <source>
        <dbReference type="EMBL" id="DAG02352.1"/>
    </source>
</evidence>
<dbReference type="Gene3D" id="2.70.40.10">
    <property type="match status" value="1"/>
</dbReference>
<organism evidence="2">
    <name type="scientific">CrAss-like virus sp. ctXt06</name>
    <dbReference type="NCBI Taxonomy" id="2825837"/>
    <lineage>
        <taxon>Viruses</taxon>
        <taxon>Duplodnaviria</taxon>
        <taxon>Heunggongvirae</taxon>
        <taxon>Uroviricota</taxon>
        <taxon>Caudoviricetes</taxon>
        <taxon>Crassvirales</taxon>
    </lineage>
</organism>
<reference evidence="2" key="1">
    <citation type="journal article" date="2021" name="Proc. Natl. Acad. Sci. U.S.A.">
        <title>A Catalog of Tens of Thousands of Viruses from Human Metagenomes Reveals Hidden Associations with Chronic Diseases.</title>
        <authorList>
            <person name="Tisza M.J."/>
            <person name="Buck C.B."/>
        </authorList>
    </citation>
    <scope>NUCLEOTIDE SEQUENCE</scope>
    <source>
        <strain evidence="2">CtXt06</strain>
    </source>
</reference>
<dbReference type="InterPro" id="IPR036157">
    <property type="entry name" value="dUTPase-like_sf"/>
</dbReference>
<sequence>MSQLSNRIADAMINYANAFKETPDNRLMAEKELKEALRQAIDFVPVKIWLDPKVKAKIPEYAHYVANSKEDGFGGHATDACCDIVCTSVEKTKDGRTKCGTGIHVALEDRDSLTIRPNSRITKMGYVIANSPCTVDESYRGEIFIVFRPIADGIIPIEVGDVIGQIEIPHHRQASFETVKTLEELGITDRGDGAFGSTAKK</sequence>
<feature type="domain" description="dUTPase-like" evidence="1">
    <location>
        <begin position="92"/>
        <end position="198"/>
    </location>
</feature>
<name>A0A8S5V6H3_9CAUD</name>
<dbReference type="EMBL" id="BK016209">
    <property type="protein sequence ID" value="DAG02352.1"/>
    <property type="molecule type" value="Genomic_DNA"/>
</dbReference>
<protein>
    <submittedName>
        <fullName evidence="2">Deoxyuridine 5'-triphosphate nucleotidohydrolase</fullName>
    </submittedName>
</protein>
<dbReference type="InterPro" id="IPR029054">
    <property type="entry name" value="dUTPase-like"/>
</dbReference>
<accession>A0A8S5V6H3</accession>
<dbReference type="SUPFAM" id="SSF51283">
    <property type="entry name" value="dUTPase-like"/>
    <property type="match status" value="1"/>
</dbReference>